<feature type="domain" description="SIS" evidence="1">
    <location>
        <begin position="41"/>
        <end position="227"/>
    </location>
</feature>
<dbReference type="NCBIfam" id="NF002805">
    <property type="entry name" value="PRK02947.1"/>
    <property type="match status" value="1"/>
</dbReference>
<dbReference type="Gene3D" id="3.40.50.10490">
    <property type="entry name" value="Glucose-6-phosphate isomerase like protein, domain 1"/>
    <property type="match status" value="1"/>
</dbReference>
<dbReference type="InterPro" id="IPR046348">
    <property type="entry name" value="SIS_dom_sf"/>
</dbReference>
<protein>
    <submittedName>
        <fullName evidence="2">Sugar isomerase domain-containing protein</fullName>
    </submittedName>
</protein>
<dbReference type="EMBL" id="SMKZ01000027">
    <property type="protein sequence ID" value="TDE08129.1"/>
    <property type="molecule type" value="Genomic_DNA"/>
</dbReference>
<dbReference type="SUPFAM" id="SSF53697">
    <property type="entry name" value="SIS domain"/>
    <property type="match status" value="1"/>
</dbReference>
<dbReference type="GO" id="GO:0016853">
    <property type="term" value="F:isomerase activity"/>
    <property type="evidence" value="ECO:0007669"/>
    <property type="project" value="UniProtKB-KW"/>
</dbReference>
<evidence type="ECO:0000313" key="2">
    <source>
        <dbReference type="EMBL" id="TDE08129.1"/>
    </source>
</evidence>
<gene>
    <name evidence="2" type="ORF">E1269_18655</name>
</gene>
<dbReference type="InParanoid" id="A0A4R5D412"/>
<dbReference type="GO" id="GO:1901135">
    <property type="term" value="P:carbohydrate derivative metabolic process"/>
    <property type="evidence" value="ECO:0007669"/>
    <property type="project" value="InterPro"/>
</dbReference>
<dbReference type="Pfam" id="PF13580">
    <property type="entry name" value="SIS_2"/>
    <property type="match status" value="1"/>
</dbReference>
<dbReference type="InterPro" id="IPR001347">
    <property type="entry name" value="SIS_dom"/>
</dbReference>
<dbReference type="RefSeq" id="WP_131897256.1">
    <property type="nucleotide sequence ID" value="NZ_SMKZ01000027.1"/>
</dbReference>
<keyword evidence="3" id="KW-1185">Reference proteome</keyword>
<sequence length="241" mass="24683">MNGTTGPGGDELASTADTLLAPAVLVGTHELATIRRVAERFADALASGHRVYAFGAGHSKAVADELCHRAGGLPGFVSMNLDDLRTEPRPAHLQLSDSAPERDPRNGPELLALFEVGAGDALLIASQSGRNGAIVEMASRARELGVYVAAVLSRQHSRAVPSRHPSGLRLGDLADDVIDNHGPVGDAAVVLPNGDRSGAVSTISGALIAQLLSVAVARSLGGRGLDPGVIRSANVDHADPA</sequence>
<proteinExistence type="predicted"/>
<accession>A0A4R5D412</accession>
<dbReference type="OrthoDB" id="9813831at2"/>
<dbReference type="CDD" id="cd05013">
    <property type="entry name" value="SIS_RpiR"/>
    <property type="match status" value="1"/>
</dbReference>
<dbReference type="AlphaFoldDB" id="A0A4R5D412"/>
<dbReference type="Proteomes" id="UP000294739">
    <property type="component" value="Unassembled WGS sequence"/>
</dbReference>
<reference evidence="2 3" key="1">
    <citation type="submission" date="2019-03" db="EMBL/GenBank/DDBJ databases">
        <title>Draft genome sequences of novel Actinobacteria.</title>
        <authorList>
            <person name="Sahin N."/>
            <person name="Ay H."/>
            <person name="Saygin H."/>
        </authorList>
    </citation>
    <scope>NUCLEOTIDE SEQUENCE [LARGE SCALE GENOMIC DNA]</scope>
    <source>
        <strain evidence="2 3">5K138</strain>
    </source>
</reference>
<keyword evidence="2" id="KW-0413">Isomerase</keyword>
<organism evidence="2 3">
    <name type="scientific">Jiangella asiatica</name>
    <dbReference type="NCBI Taxonomy" id="2530372"/>
    <lineage>
        <taxon>Bacteria</taxon>
        <taxon>Bacillati</taxon>
        <taxon>Actinomycetota</taxon>
        <taxon>Actinomycetes</taxon>
        <taxon>Jiangellales</taxon>
        <taxon>Jiangellaceae</taxon>
        <taxon>Jiangella</taxon>
    </lineage>
</organism>
<dbReference type="InterPro" id="IPR050099">
    <property type="entry name" value="SIS_GmhA/DiaA_subfam"/>
</dbReference>
<dbReference type="GO" id="GO:0097367">
    <property type="term" value="F:carbohydrate derivative binding"/>
    <property type="evidence" value="ECO:0007669"/>
    <property type="project" value="InterPro"/>
</dbReference>
<comment type="caution">
    <text evidence="2">The sequence shown here is derived from an EMBL/GenBank/DDBJ whole genome shotgun (WGS) entry which is preliminary data.</text>
</comment>
<dbReference type="PANTHER" id="PTHR30390:SF7">
    <property type="entry name" value="PHOSPHOHEPTOSE ISOMERASE"/>
    <property type="match status" value="1"/>
</dbReference>
<dbReference type="InterPro" id="IPR035472">
    <property type="entry name" value="RpiR-like_SIS"/>
</dbReference>
<dbReference type="PANTHER" id="PTHR30390">
    <property type="entry name" value="SEDOHEPTULOSE 7-PHOSPHATE ISOMERASE / DNAA INITIATOR-ASSOCIATING FACTOR FOR REPLICATION INITIATION"/>
    <property type="match status" value="1"/>
</dbReference>
<evidence type="ECO:0000259" key="1">
    <source>
        <dbReference type="PROSITE" id="PS51464"/>
    </source>
</evidence>
<evidence type="ECO:0000313" key="3">
    <source>
        <dbReference type="Proteomes" id="UP000294739"/>
    </source>
</evidence>
<dbReference type="PROSITE" id="PS51464">
    <property type="entry name" value="SIS"/>
    <property type="match status" value="1"/>
</dbReference>
<name>A0A4R5D412_9ACTN</name>